<organism evidence="1 2">
    <name type="scientific">Metschnikowia pulcherrima</name>
    <dbReference type="NCBI Taxonomy" id="27326"/>
    <lineage>
        <taxon>Eukaryota</taxon>
        <taxon>Fungi</taxon>
        <taxon>Dikarya</taxon>
        <taxon>Ascomycota</taxon>
        <taxon>Saccharomycotina</taxon>
        <taxon>Pichiomycetes</taxon>
        <taxon>Metschnikowiaceae</taxon>
        <taxon>Metschnikowia</taxon>
    </lineage>
</organism>
<accession>A0A8H7H0H1</accession>
<protein>
    <submittedName>
        <fullName evidence="1">Uncharacterized protein</fullName>
    </submittedName>
</protein>
<gene>
    <name evidence="1" type="ORF">HF325_000565</name>
</gene>
<dbReference type="EMBL" id="JACBPP010000001">
    <property type="protein sequence ID" value="KAF8005108.1"/>
    <property type="molecule type" value="Genomic_DNA"/>
</dbReference>
<sequence>MLKCARSREAKEFGAHVNLEKIAWMDATHEGSEYAHFLGLTIDLRCVSVERSEPGLVALTTNNKRSLHSSLTYLNWRFRLRLADYLLDLTLLGIKTVSHNACAILEPTLERALSSASQSRSEQNTAETVDLFVVETMFATLQKFQTVNGRSEQESHLLREIWQVVKAQFKKHEMSVLRLERLIAPNSMLS</sequence>
<reference evidence="1" key="1">
    <citation type="submission" date="2020-10" db="EMBL/GenBank/DDBJ databases">
        <title>The Whole-Genome Sequence of Metschnikowia persimmonesis, a Novel Endophytic Yeast Species Isolated from Medicinal Plant Diospyros kaki Thumb.</title>
        <authorList>
            <person name="Rahmat E."/>
            <person name="Kang Y."/>
        </authorList>
    </citation>
    <scope>NUCLEOTIDE SEQUENCE</scope>
    <source>
        <strain evidence="1">KIOM G15050</strain>
    </source>
</reference>
<evidence type="ECO:0000313" key="2">
    <source>
        <dbReference type="Proteomes" id="UP000649328"/>
    </source>
</evidence>
<dbReference type="AlphaFoldDB" id="A0A8H7H0H1"/>
<comment type="caution">
    <text evidence="1">The sequence shown here is derived from an EMBL/GenBank/DDBJ whole genome shotgun (WGS) entry which is preliminary data.</text>
</comment>
<evidence type="ECO:0000313" key="1">
    <source>
        <dbReference type="EMBL" id="KAF8005108.1"/>
    </source>
</evidence>
<proteinExistence type="predicted"/>
<name>A0A8H7H0H1_9ASCO</name>
<dbReference type="Proteomes" id="UP000649328">
    <property type="component" value="Unassembled WGS sequence"/>
</dbReference>
<keyword evidence="2" id="KW-1185">Reference proteome</keyword>